<evidence type="ECO:0000313" key="2">
    <source>
        <dbReference type="Proteomes" id="UP000276282"/>
    </source>
</evidence>
<dbReference type="OrthoDB" id="1438136at2"/>
<evidence type="ECO:0000313" key="1">
    <source>
        <dbReference type="EMBL" id="RKS53786.1"/>
    </source>
</evidence>
<proteinExistence type="predicted"/>
<protein>
    <recommendedName>
        <fullName evidence="3">Esterase</fullName>
    </recommendedName>
</protein>
<dbReference type="EMBL" id="RBLG01000002">
    <property type="protein sequence ID" value="RKS53786.1"/>
    <property type="molecule type" value="Genomic_DNA"/>
</dbReference>
<dbReference type="RefSeq" id="WP_121345860.1">
    <property type="nucleotide sequence ID" value="NZ_RBLG01000002.1"/>
</dbReference>
<evidence type="ECO:0008006" key="3">
    <source>
        <dbReference type="Google" id="ProtNLM"/>
    </source>
</evidence>
<dbReference type="Gene3D" id="3.40.50.1820">
    <property type="entry name" value="alpha/beta hydrolase"/>
    <property type="match status" value="1"/>
</dbReference>
<dbReference type="InterPro" id="IPR029058">
    <property type="entry name" value="AB_hydrolase_fold"/>
</dbReference>
<reference evidence="1 2" key="1">
    <citation type="submission" date="2018-10" db="EMBL/GenBank/DDBJ databases">
        <title>Genomic Encyclopedia of Archaeal and Bacterial Type Strains, Phase II (KMG-II): from individual species to whole genera.</title>
        <authorList>
            <person name="Goeker M."/>
        </authorList>
    </citation>
    <scope>NUCLEOTIDE SEQUENCE [LARGE SCALE GENOMIC DNA]</scope>
    <source>
        <strain evidence="1 2">DSM 19839</strain>
    </source>
</reference>
<keyword evidence="2" id="KW-1185">Reference proteome</keyword>
<name>A0A495PUW2_9FLAO</name>
<dbReference type="AlphaFoldDB" id="A0A495PUW2"/>
<accession>A0A495PUW2</accession>
<comment type="caution">
    <text evidence="1">The sequence shown here is derived from an EMBL/GenBank/DDBJ whole genome shotgun (WGS) entry which is preliminary data.</text>
</comment>
<gene>
    <name evidence="1" type="ORF">BC962_2042</name>
</gene>
<dbReference type="Proteomes" id="UP000276282">
    <property type="component" value="Unassembled WGS sequence"/>
</dbReference>
<organism evidence="1 2">
    <name type="scientific">Gillisia mitskevichiae</name>
    <dbReference type="NCBI Taxonomy" id="270921"/>
    <lineage>
        <taxon>Bacteria</taxon>
        <taxon>Pseudomonadati</taxon>
        <taxon>Bacteroidota</taxon>
        <taxon>Flavobacteriia</taxon>
        <taxon>Flavobacteriales</taxon>
        <taxon>Flavobacteriaceae</taxon>
        <taxon>Gillisia</taxon>
    </lineage>
</organism>
<sequence>MNILYLHGLKSKLNDQKREVLEKYGNVFAPDIDYNLKHIQPELILESIRGTEINVVIGSSMGALNSYIISDSIGRPCLLFNPPLSKYVDDNQISAHYSKGNTFKQIVLGGIDDIVDPRETLSFLANHIQKEEIDIHIDPKLGHRIPLELFETQIKLFFSKLCY</sequence>